<reference evidence="1 2" key="1">
    <citation type="journal article" date="2022" name="Nat. Ecol. Evol.">
        <title>A masculinizing supergene underlies an exaggerated male reproductive morph in a spider.</title>
        <authorList>
            <person name="Hendrickx F."/>
            <person name="De Corte Z."/>
            <person name="Sonet G."/>
            <person name="Van Belleghem S.M."/>
            <person name="Kostlbacher S."/>
            <person name="Vangestel C."/>
        </authorList>
    </citation>
    <scope>NUCLEOTIDE SEQUENCE [LARGE SCALE GENOMIC DNA]</scope>
    <source>
        <strain evidence="1">W744_W776</strain>
    </source>
</reference>
<dbReference type="Proteomes" id="UP000827092">
    <property type="component" value="Unassembled WGS sequence"/>
</dbReference>
<sequence>MMRLGKDDEGLDTPPFPTSFLTIRIVPQSWEIIHSTTSIGHGSKTPINTRSDRGRAEDKKGSIFPIFPEWVFFRTCHPVSAPEISSELLSNKRLNRMSHRVAVGWWQSTRNPASLFNGDVQVI</sequence>
<dbReference type="EMBL" id="JAFNEN010000352">
    <property type="protein sequence ID" value="KAG8184959.1"/>
    <property type="molecule type" value="Genomic_DNA"/>
</dbReference>
<name>A0AAV6UMK8_9ARAC</name>
<accession>A0AAV6UMK8</accession>
<keyword evidence="2" id="KW-1185">Reference proteome</keyword>
<gene>
    <name evidence="1" type="ORF">JTE90_020006</name>
</gene>
<proteinExistence type="predicted"/>
<comment type="caution">
    <text evidence="1">The sequence shown here is derived from an EMBL/GenBank/DDBJ whole genome shotgun (WGS) entry which is preliminary data.</text>
</comment>
<evidence type="ECO:0000313" key="2">
    <source>
        <dbReference type="Proteomes" id="UP000827092"/>
    </source>
</evidence>
<organism evidence="1 2">
    <name type="scientific">Oedothorax gibbosus</name>
    <dbReference type="NCBI Taxonomy" id="931172"/>
    <lineage>
        <taxon>Eukaryota</taxon>
        <taxon>Metazoa</taxon>
        <taxon>Ecdysozoa</taxon>
        <taxon>Arthropoda</taxon>
        <taxon>Chelicerata</taxon>
        <taxon>Arachnida</taxon>
        <taxon>Araneae</taxon>
        <taxon>Araneomorphae</taxon>
        <taxon>Entelegynae</taxon>
        <taxon>Araneoidea</taxon>
        <taxon>Linyphiidae</taxon>
        <taxon>Erigoninae</taxon>
        <taxon>Oedothorax</taxon>
    </lineage>
</organism>
<evidence type="ECO:0000313" key="1">
    <source>
        <dbReference type="EMBL" id="KAG8184959.1"/>
    </source>
</evidence>
<protein>
    <submittedName>
        <fullName evidence="1">Uncharacterized protein</fullName>
    </submittedName>
</protein>
<dbReference type="AlphaFoldDB" id="A0AAV6UMK8"/>